<proteinExistence type="predicted"/>
<feature type="region of interest" description="Disordered" evidence="1">
    <location>
        <begin position="29"/>
        <end position="178"/>
    </location>
</feature>
<comment type="caution">
    <text evidence="2">The sequence shown here is derived from an EMBL/GenBank/DDBJ whole genome shotgun (WGS) entry which is preliminary data.</text>
</comment>
<dbReference type="RefSeq" id="XP_017990551.1">
    <property type="nucleotide sequence ID" value="XM_018135124.1"/>
</dbReference>
<accession>A0A0M9VN31</accession>
<dbReference type="AlphaFoldDB" id="A0A0M9VN31"/>
<dbReference type="Proteomes" id="UP000037751">
    <property type="component" value="Unassembled WGS sequence"/>
</dbReference>
<protein>
    <submittedName>
        <fullName evidence="2">Conjugative transfer protein</fullName>
    </submittedName>
</protein>
<organism evidence="2 3">
    <name type="scientific">Malassezia pachydermatis</name>
    <dbReference type="NCBI Taxonomy" id="77020"/>
    <lineage>
        <taxon>Eukaryota</taxon>
        <taxon>Fungi</taxon>
        <taxon>Dikarya</taxon>
        <taxon>Basidiomycota</taxon>
        <taxon>Ustilaginomycotina</taxon>
        <taxon>Malasseziomycetes</taxon>
        <taxon>Malasseziales</taxon>
        <taxon>Malasseziaceae</taxon>
        <taxon>Malassezia</taxon>
    </lineage>
</organism>
<feature type="compositionally biased region" description="Basic and acidic residues" evidence="1">
    <location>
        <begin position="116"/>
        <end position="131"/>
    </location>
</feature>
<dbReference type="STRING" id="77020.A0A0M9VN31"/>
<evidence type="ECO:0000313" key="2">
    <source>
        <dbReference type="EMBL" id="KOS12919.1"/>
    </source>
</evidence>
<dbReference type="GeneID" id="28726999"/>
<dbReference type="VEuPathDB" id="FungiDB:Malapachy_0608"/>
<feature type="compositionally biased region" description="Basic and acidic residues" evidence="1">
    <location>
        <begin position="154"/>
        <end position="165"/>
    </location>
</feature>
<feature type="compositionally biased region" description="Acidic residues" evidence="1">
    <location>
        <begin position="46"/>
        <end position="76"/>
    </location>
</feature>
<evidence type="ECO:0000256" key="1">
    <source>
        <dbReference type="SAM" id="MobiDB-lite"/>
    </source>
</evidence>
<gene>
    <name evidence="2" type="ORF">Malapachy_0608</name>
</gene>
<evidence type="ECO:0000313" key="3">
    <source>
        <dbReference type="Proteomes" id="UP000037751"/>
    </source>
</evidence>
<reference evidence="2 3" key="1">
    <citation type="submission" date="2015-07" db="EMBL/GenBank/DDBJ databases">
        <title>Draft Genome Sequence of Malassezia furfur CBS1878 and Malassezia pachydermatis CBS1879.</title>
        <authorList>
            <person name="Triana S."/>
            <person name="Ohm R."/>
            <person name="Gonzalez A."/>
            <person name="DeCock H."/>
            <person name="Restrepo S."/>
            <person name="Celis A."/>
        </authorList>
    </citation>
    <scope>NUCLEOTIDE SEQUENCE [LARGE SCALE GENOMIC DNA]</scope>
    <source>
        <strain evidence="2 3">CBS 1879</strain>
    </source>
</reference>
<keyword evidence="3" id="KW-1185">Reference proteome</keyword>
<dbReference type="OrthoDB" id="6105938at2759"/>
<sequence length="178" mass="19604">MCSSEIMDSQCTNPACGIIYDNLTEEELAMHPSEAIHPDSDAASAQDDEDAGSLEDFVVDDDEEIEEEDSASEPDSSDSGIVAVSPPPQTASRPSKRLRSKSPISLSPSPPAPTSSDRRRERLEALREARLKKLSTSNVPEYDSDLSESSVDDPFSRMERDHFVYPDEEDSSSSDFYH</sequence>
<dbReference type="EMBL" id="LGAV01000008">
    <property type="protein sequence ID" value="KOS12919.1"/>
    <property type="molecule type" value="Genomic_DNA"/>
</dbReference>
<name>A0A0M9VN31_9BASI</name>